<dbReference type="EMBL" id="JAFHLR010000025">
    <property type="protein sequence ID" value="KAG5477234.1"/>
    <property type="molecule type" value="Genomic_DNA"/>
</dbReference>
<proteinExistence type="predicted"/>
<comment type="caution">
    <text evidence="1">The sequence shown here is derived from an EMBL/GenBank/DDBJ whole genome shotgun (WGS) entry which is preliminary data.</text>
</comment>
<keyword evidence="2" id="KW-1185">Reference proteome</keyword>
<accession>A0A836GQW4</accession>
<reference evidence="1 2" key="1">
    <citation type="submission" date="2021-02" db="EMBL/GenBank/DDBJ databases">
        <title>Leishmania (Mundinia) orientalis Genome sequencing and assembly.</title>
        <authorList>
            <person name="Almutairi H."/>
            <person name="Gatherer D."/>
        </authorList>
    </citation>
    <scope>NUCLEOTIDE SEQUENCE [LARGE SCALE GENOMIC DNA]</scope>
    <source>
        <strain evidence="1">LSCM4</strain>
    </source>
</reference>
<dbReference type="AlphaFoldDB" id="A0A836GQW4"/>
<dbReference type="KEGG" id="loi:92360370"/>
<sequence>MYSPELEWLLGGATAVQQRTVLKASARSGCSVPASDALPRASAPESMAVDCHTMLPSPPGVRTTERSRCNPGLYSDVQVIGGLPPRGPREPADTFSPMPCRFL</sequence>
<organism evidence="1 2">
    <name type="scientific">Leishmania orientalis</name>
    <dbReference type="NCBI Taxonomy" id="2249476"/>
    <lineage>
        <taxon>Eukaryota</taxon>
        <taxon>Discoba</taxon>
        <taxon>Euglenozoa</taxon>
        <taxon>Kinetoplastea</taxon>
        <taxon>Metakinetoplastina</taxon>
        <taxon>Trypanosomatida</taxon>
        <taxon>Trypanosomatidae</taxon>
        <taxon>Leishmaniinae</taxon>
        <taxon>Leishmania</taxon>
    </lineage>
</organism>
<dbReference type="Proteomes" id="UP000674143">
    <property type="component" value="Chromosome 25"/>
</dbReference>
<gene>
    <name evidence="1" type="ORF">LSCM4_04452</name>
</gene>
<evidence type="ECO:0000313" key="1">
    <source>
        <dbReference type="EMBL" id="KAG5477234.1"/>
    </source>
</evidence>
<dbReference type="GeneID" id="92360370"/>
<evidence type="ECO:0000313" key="2">
    <source>
        <dbReference type="Proteomes" id="UP000674143"/>
    </source>
</evidence>
<name>A0A836GQW4_9TRYP</name>
<protein>
    <submittedName>
        <fullName evidence="1">Uncharacterized protein</fullName>
    </submittedName>
</protein>
<dbReference type="RefSeq" id="XP_067062645.1">
    <property type="nucleotide sequence ID" value="XM_067206436.1"/>
</dbReference>